<comment type="caution">
    <text evidence="1">The sequence shown here is derived from an EMBL/GenBank/DDBJ whole genome shotgun (WGS) entry which is preliminary data.</text>
</comment>
<evidence type="ECO:0000313" key="2">
    <source>
        <dbReference type="Proteomes" id="UP001589645"/>
    </source>
</evidence>
<keyword evidence="2" id="KW-1185">Reference proteome</keyword>
<evidence type="ECO:0000313" key="1">
    <source>
        <dbReference type="EMBL" id="MFB9137836.1"/>
    </source>
</evidence>
<accession>A0ABV5HU90</accession>
<proteinExistence type="predicted"/>
<sequence>MDENKQKVNELTMRTLGSHYGGYTYVKVGDRQTDVKIDWQLLRAIEKGEVEIDNEKYHLSGIEYVAKRYQDMFYAGRDIYYFKGIGGHGMTDLLRNAIDDLLDTINSKETYRSAEHRVYAQMNKLTEAGAMISLAIELLTSNIRHSYGEINFERYPRPVEVEGEDKH</sequence>
<dbReference type="RefSeq" id="WP_390198195.1">
    <property type="nucleotide sequence ID" value="NZ_JBHMEP010000026.1"/>
</dbReference>
<gene>
    <name evidence="1" type="ORF">ACFFUV_23080</name>
</gene>
<name>A0ABV5HU90_9VIBR</name>
<dbReference type="Proteomes" id="UP001589645">
    <property type="component" value="Unassembled WGS sequence"/>
</dbReference>
<reference evidence="1 2" key="1">
    <citation type="submission" date="2024-09" db="EMBL/GenBank/DDBJ databases">
        <authorList>
            <person name="Sun Q."/>
            <person name="Mori K."/>
        </authorList>
    </citation>
    <scope>NUCLEOTIDE SEQUENCE [LARGE SCALE GENOMIC DNA]</scope>
    <source>
        <strain evidence="1 2">CECT 8064</strain>
    </source>
</reference>
<protein>
    <submittedName>
        <fullName evidence="1">Uncharacterized protein</fullName>
    </submittedName>
</protein>
<organism evidence="1 2">
    <name type="scientific">Vibrio olivae</name>
    <dbReference type="NCBI Taxonomy" id="1243002"/>
    <lineage>
        <taxon>Bacteria</taxon>
        <taxon>Pseudomonadati</taxon>
        <taxon>Pseudomonadota</taxon>
        <taxon>Gammaproteobacteria</taxon>
        <taxon>Vibrionales</taxon>
        <taxon>Vibrionaceae</taxon>
        <taxon>Vibrio</taxon>
    </lineage>
</organism>
<dbReference type="EMBL" id="JBHMEP010000026">
    <property type="protein sequence ID" value="MFB9137836.1"/>
    <property type="molecule type" value="Genomic_DNA"/>
</dbReference>